<feature type="region of interest" description="Disordered" evidence="1">
    <location>
        <begin position="110"/>
        <end position="381"/>
    </location>
</feature>
<dbReference type="AlphaFoldDB" id="A0A7E4WB96"/>
<feature type="compositionally biased region" description="Basic and acidic residues" evidence="1">
    <location>
        <begin position="125"/>
        <end position="137"/>
    </location>
</feature>
<protein>
    <submittedName>
        <fullName evidence="3">C-CAP/cofactor C-like domain-containing protein</fullName>
    </submittedName>
</protein>
<feature type="region of interest" description="Disordered" evidence="1">
    <location>
        <begin position="417"/>
        <end position="454"/>
    </location>
</feature>
<reference evidence="3" key="2">
    <citation type="submission" date="2020-10" db="UniProtKB">
        <authorList>
            <consortium name="WormBaseParasite"/>
        </authorList>
    </citation>
    <scope>IDENTIFICATION</scope>
</reference>
<dbReference type="Proteomes" id="UP000492821">
    <property type="component" value="Unassembled WGS sequence"/>
</dbReference>
<organism evidence="2 3">
    <name type="scientific">Panagrellus redivivus</name>
    <name type="common">Microworm</name>
    <dbReference type="NCBI Taxonomy" id="6233"/>
    <lineage>
        <taxon>Eukaryota</taxon>
        <taxon>Metazoa</taxon>
        <taxon>Ecdysozoa</taxon>
        <taxon>Nematoda</taxon>
        <taxon>Chromadorea</taxon>
        <taxon>Rhabditida</taxon>
        <taxon>Tylenchina</taxon>
        <taxon>Panagrolaimomorpha</taxon>
        <taxon>Panagrolaimoidea</taxon>
        <taxon>Panagrolaimidae</taxon>
        <taxon>Panagrellus</taxon>
    </lineage>
</organism>
<name>A0A7E4WB96_PANRE</name>
<feature type="compositionally biased region" description="Polar residues" evidence="1">
    <location>
        <begin position="417"/>
        <end position="428"/>
    </location>
</feature>
<proteinExistence type="predicted"/>
<dbReference type="WBParaSite" id="Pan_g9203.t2">
    <property type="protein sequence ID" value="Pan_g9203.t2"/>
    <property type="gene ID" value="Pan_g9203"/>
</dbReference>
<feature type="compositionally biased region" description="Low complexity" evidence="1">
    <location>
        <begin position="328"/>
        <end position="348"/>
    </location>
</feature>
<evidence type="ECO:0000256" key="1">
    <source>
        <dbReference type="SAM" id="MobiDB-lite"/>
    </source>
</evidence>
<sequence length="661" mass="72258">MHQSDAASICNARVSASLFWIQIAATVITMKQVAFTRNQLDSGAMVLPPCVSQCPSDCLESRILRRLLRTLKKGGHIGLVASECFKNMPHLQEPFTDPPKAAEELCTDAPEVGERHSNLSTTRGESPKAAEKDKETPKVQFADPPRVNGATKVQQPPKPRPQPKKPGKRRSEEEDDPSYCPSRARAKSVAPSCERAKSVAPSRGREKSVPPSTSRAKSTAPRFERAKSVAPSVSLRDAVPVKPNTPSVEPAKSSMPPRSRAKSVAPSVNRASSVMPSTNQAKSNTNTPSARQEKLAAALARREKSPSPLSSQVSKILESLQRMENVQPSTSTPTTTSTTTRPNPSASTDISLPSSSAERELPDDDVVIIENEPGPTPRPFVPNTYFLGGQAKQNTATPTTPALPTNITVNGRTFRNSSPPILTPQSSPIPAPKQKKTPASLIRPRPSFPPPNIVPIKRQKVAETVPSDNENVADSSPLAKQAKRSFSIATTTPSATPNGVNASQPLTQFRPFRNPSAKYFAFEALPNLQLPPLPTHMNLRSTQVDLNLKCIRFAFVHHVEYYSYIIDFKKFKSVPLTCQLEFFNANTKMWDRQDCEKIETGNCSVGQVKCNSIHENMFFTVVCTDAAGRKTICPVIVVDKLRLNQRCEVVFEPDLIVIDDD</sequence>
<accession>A0A7E4WB96</accession>
<reference evidence="2" key="1">
    <citation type="journal article" date="2013" name="Genetics">
        <title>The draft genome and transcriptome of Panagrellus redivivus are shaped by the harsh demands of a free-living lifestyle.</title>
        <authorList>
            <person name="Srinivasan J."/>
            <person name="Dillman A.R."/>
            <person name="Macchietto M.G."/>
            <person name="Heikkinen L."/>
            <person name="Lakso M."/>
            <person name="Fracchia K.M."/>
            <person name="Antoshechkin I."/>
            <person name="Mortazavi A."/>
            <person name="Wong G."/>
            <person name="Sternberg P.W."/>
        </authorList>
    </citation>
    <scope>NUCLEOTIDE SEQUENCE [LARGE SCALE GENOMIC DNA]</scope>
    <source>
        <strain evidence="2">MT8872</strain>
    </source>
</reference>
<evidence type="ECO:0000313" key="3">
    <source>
        <dbReference type="WBParaSite" id="Pan_g9203.t2"/>
    </source>
</evidence>
<keyword evidence="2" id="KW-1185">Reference proteome</keyword>
<feature type="compositionally biased region" description="Polar residues" evidence="1">
    <location>
        <begin position="269"/>
        <end position="290"/>
    </location>
</feature>
<evidence type="ECO:0000313" key="2">
    <source>
        <dbReference type="Proteomes" id="UP000492821"/>
    </source>
</evidence>